<keyword evidence="8" id="KW-1185">Reference proteome</keyword>
<gene>
    <name evidence="7" type="ORF">AABB24_027108</name>
</gene>
<evidence type="ECO:0000256" key="1">
    <source>
        <dbReference type="ARBA" id="ARBA00008956"/>
    </source>
</evidence>
<evidence type="ECO:0000256" key="6">
    <source>
        <dbReference type="SAM" id="MobiDB-lite"/>
    </source>
</evidence>
<protein>
    <recommendedName>
        <fullName evidence="5">FRIGIDA-like protein</fullName>
    </recommendedName>
</protein>
<dbReference type="InterPro" id="IPR012474">
    <property type="entry name" value="Frigida"/>
</dbReference>
<dbReference type="Proteomes" id="UP001627284">
    <property type="component" value="Unassembled WGS sequence"/>
</dbReference>
<evidence type="ECO:0000256" key="3">
    <source>
        <dbReference type="ARBA" id="ARBA00022782"/>
    </source>
</evidence>
<dbReference type="GO" id="GO:0030154">
    <property type="term" value="P:cell differentiation"/>
    <property type="evidence" value="ECO:0007669"/>
    <property type="project" value="UniProtKB-KW"/>
</dbReference>
<comment type="similarity">
    <text evidence="1 5">Belongs to the Frigida family.</text>
</comment>
<evidence type="ECO:0000313" key="8">
    <source>
        <dbReference type="Proteomes" id="UP001627284"/>
    </source>
</evidence>
<evidence type="ECO:0000313" key="7">
    <source>
        <dbReference type="EMBL" id="KAL3343412.1"/>
    </source>
</evidence>
<reference evidence="7 8" key="1">
    <citation type="submission" date="2024-05" db="EMBL/GenBank/DDBJ databases">
        <title>De novo assembly of an allotetraploid wild potato.</title>
        <authorList>
            <person name="Hosaka A.J."/>
        </authorList>
    </citation>
    <scope>NUCLEOTIDE SEQUENCE [LARGE SCALE GENOMIC DNA]</scope>
    <source>
        <tissue evidence="7">Young leaves</tissue>
    </source>
</reference>
<evidence type="ECO:0000256" key="5">
    <source>
        <dbReference type="RuleBase" id="RU364012"/>
    </source>
</evidence>
<accession>A0ABD2SHV1</accession>
<sequence length="292" mass="33379">MVTRISDINKLLEEVPKALRLSCHPAKLVLECMGKFYFQGSNSYTKDSHMVRGRKASVLVLECFLLMRIDIVEIEKEVKEEAEKAALAWRNRLIAEGGVGRAYEMDVRGLLLLMGCFGIPGGFRNEDIRDLLQISDISKVSRALRRSNVLMAKIPAIIEGMVKQNLEVDAVHIAYTFGIEDRFNPRRLLTSFLLDSRESLKKRNEKSQGSLAAVNEAKRKHLFDLTSVIKCLKCHDIDPSKLLPGWKINEKIMALEKEIDGFDKQIGKNMARKRKSDETESSRRFRNREAKR</sequence>
<dbReference type="PANTHER" id="PTHR31791">
    <property type="entry name" value="FRIGIDA-LIKE PROTEIN 3-RELATED"/>
    <property type="match status" value="1"/>
</dbReference>
<dbReference type="Pfam" id="PF07899">
    <property type="entry name" value="Frigida"/>
    <property type="match status" value="1"/>
</dbReference>
<dbReference type="PANTHER" id="PTHR31791:SF49">
    <property type="entry name" value="INACTIVE PROTEIN FRIGIDA"/>
    <property type="match status" value="1"/>
</dbReference>
<keyword evidence="3 5" id="KW-0221">Differentiation</keyword>
<dbReference type="AlphaFoldDB" id="A0ABD2SHV1"/>
<evidence type="ECO:0000256" key="4">
    <source>
        <dbReference type="ARBA" id="ARBA00023089"/>
    </source>
</evidence>
<feature type="region of interest" description="Disordered" evidence="6">
    <location>
        <begin position="266"/>
        <end position="292"/>
    </location>
</feature>
<proteinExistence type="inferred from homology"/>
<dbReference type="GO" id="GO:0009908">
    <property type="term" value="P:flower development"/>
    <property type="evidence" value="ECO:0007669"/>
    <property type="project" value="UniProtKB-KW"/>
</dbReference>
<organism evidence="7 8">
    <name type="scientific">Solanum stoloniferum</name>
    <dbReference type="NCBI Taxonomy" id="62892"/>
    <lineage>
        <taxon>Eukaryota</taxon>
        <taxon>Viridiplantae</taxon>
        <taxon>Streptophyta</taxon>
        <taxon>Embryophyta</taxon>
        <taxon>Tracheophyta</taxon>
        <taxon>Spermatophyta</taxon>
        <taxon>Magnoliopsida</taxon>
        <taxon>eudicotyledons</taxon>
        <taxon>Gunneridae</taxon>
        <taxon>Pentapetalae</taxon>
        <taxon>asterids</taxon>
        <taxon>lamiids</taxon>
        <taxon>Solanales</taxon>
        <taxon>Solanaceae</taxon>
        <taxon>Solanoideae</taxon>
        <taxon>Solaneae</taxon>
        <taxon>Solanum</taxon>
    </lineage>
</organism>
<dbReference type="EMBL" id="JBJKTR010000015">
    <property type="protein sequence ID" value="KAL3343412.1"/>
    <property type="molecule type" value="Genomic_DNA"/>
</dbReference>
<name>A0ABD2SHV1_9SOLN</name>
<keyword evidence="4 5" id="KW-0287">Flowering</keyword>
<keyword evidence="2 5" id="KW-0217">Developmental protein</keyword>
<evidence type="ECO:0000256" key="2">
    <source>
        <dbReference type="ARBA" id="ARBA00022473"/>
    </source>
</evidence>
<comment type="caution">
    <text evidence="7">The sequence shown here is derived from an EMBL/GenBank/DDBJ whole genome shotgun (WGS) entry which is preliminary data.</text>
</comment>